<sequence length="380" mass="44188">MKILLIASPNPYGRGGEVRSYEVLRRLQNFGIHTNLLTDLNNVSVLNKLSDYIDCIYKAKCFKNHELCITLMIKKAMDLRNNDFDLIVSHSEHPRYSLSAYSIAKLLRRPWTAIINSYIYIDPYTYKKSLTRFIRNTFAIHCLNKTLVHLVSYAIQDELQKRGFGFKYYEVLETPVGIDWEIIDHVRKEFKKEEKEYDLAFMGVLSAEKGIYDIAYIVYKLKKKLGKSIKVVLIGKFTSFTEEAKYLSLLNKLQIQNNVKIKGYLSGEVKYRELLKAKLFVFPSRVDVFPISILEALALGLPVVTLDLPYSREFKTNAVIKARSIDELVNIINALLSDDELREMLSTMGRRYAMNYTWEKATLSEYKAYLKTVEWLNEVK</sequence>
<protein>
    <submittedName>
        <fullName evidence="3">Glycosyltransferase</fullName>
    </submittedName>
</protein>
<feature type="domain" description="Glycosyl transferase family 1" evidence="2">
    <location>
        <begin position="186"/>
        <end position="350"/>
    </location>
</feature>
<dbReference type="EMBL" id="DRYU01000020">
    <property type="protein sequence ID" value="HHP92159.1"/>
    <property type="molecule type" value="Genomic_DNA"/>
</dbReference>
<name>A0A7J3YTS0_9CREN</name>
<organism evidence="3">
    <name type="scientific">Ignisphaera aggregans</name>
    <dbReference type="NCBI Taxonomy" id="334771"/>
    <lineage>
        <taxon>Archaea</taxon>
        <taxon>Thermoproteota</taxon>
        <taxon>Thermoprotei</taxon>
        <taxon>Desulfurococcales</taxon>
        <taxon>Desulfurococcaceae</taxon>
        <taxon>Ignisphaera</taxon>
    </lineage>
</organism>
<dbReference type="InterPro" id="IPR001296">
    <property type="entry name" value="Glyco_trans_1"/>
</dbReference>
<evidence type="ECO:0000259" key="2">
    <source>
        <dbReference type="Pfam" id="PF00534"/>
    </source>
</evidence>
<dbReference type="SUPFAM" id="SSF53756">
    <property type="entry name" value="UDP-Glycosyltransferase/glycogen phosphorylase"/>
    <property type="match status" value="1"/>
</dbReference>
<dbReference type="AlphaFoldDB" id="A0A7J3YTS0"/>
<dbReference type="PANTHER" id="PTHR46401:SF2">
    <property type="entry name" value="GLYCOSYLTRANSFERASE WBBK-RELATED"/>
    <property type="match status" value="1"/>
</dbReference>
<dbReference type="GO" id="GO:0016757">
    <property type="term" value="F:glycosyltransferase activity"/>
    <property type="evidence" value="ECO:0007669"/>
    <property type="project" value="InterPro"/>
</dbReference>
<keyword evidence="1 3" id="KW-0808">Transferase</keyword>
<dbReference type="Pfam" id="PF00534">
    <property type="entry name" value="Glycos_transf_1"/>
    <property type="match status" value="1"/>
</dbReference>
<gene>
    <name evidence="3" type="ORF">ENM70_00810</name>
</gene>
<evidence type="ECO:0000256" key="1">
    <source>
        <dbReference type="ARBA" id="ARBA00022679"/>
    </source>
</evidence>
<proteinExistence type="predicted"/>
<reference evidence="3" key="1">
    <citation type="journal article" date="2020" name="mSystems">
        <title>Genome- and Community-Level Interaction Insights into Carbon Utilization and Element Cycling Functions of Hydrothermarchaeota in Hydrothermal Sediment.</title>
        <authorList>
            <person name="Zhou Z."/>
            <person name="Liu Y."/>
            <person name="Xu W."/>
            <person name="Pan J."/>
            <person name="Luo Z.H."/>
            <person name="Li M."/>
        </authorList>
    </citation>
    <scope>NUCLEOTIDE SEQUENCE [LARGE SCALE GENOMIC DNA]</scope>
    <source>
        <strain evidence="3">SpSt-1109</strain>
    </source>
</reference>
<comment type="caution">
    <text evidence="3">The sequence shown here is derived from an EMBL/GenBank/DDBJ whole genome shotgun (WGS) entry which is preliminary data.</text>
</comment>
<accession>A0A7J3YTS0</accession>
<dbReference type="Gene3D" id="3.40.50.2000">
    <property type="entry name" value="Glycogen Phosphorylase B"/>
    <property type="match status" value="2"/>
</dbReference>
<dbReference type="PANTHER" id="PTHR46401">
    <property type="entry name" value="GLYCOSYLTRANSFERASE WBBK-RELATED"/>
    <property type="match status" value="1"/>
</dbReference>
<evidence type="ECO:0000313" key="3">
    <source>
        <dbReference type="EMBL" id="HHP92159.1"/>
    </source>
</evidence>
<dbReference type="CDD" id="cd03801">
    <property type="entry name" value="GT4_PimA-like"/>
    <property type="match status" value="1"/>
</dbReference>